<dbReference type="InterPro" id="IPR037054">
    <property type="entry name" value="A-glucoronidase_C_sf"/>
</dbReference>
<evidence type="ECO:0000313" key="6">
    <source>
        <dbReference type="Proteomes" id="UP000237749"/>
    </source>
</evidence>
<dbReference type="RefSeq" id="WP_104436824.1">
    <property type="nucleotide sequence ID" value="NZ_PTJA01000005.1"/>
</dbReference>
<evidence type="ECO:0000256" key="2">
    <source>
        <dbReference type="PIRSR" id="PIRSR029900-1"/>
    </source>
</evidence>
<dbReference type="Gene3D" id="3.20.20.80">
    <property type="entry name" value="Glycosidases"/>
    <property type="match status" value="1"/>
</dbReference>
<dbReference type="InterPro" id="IPR011100">
    <property type="entry name" value="Glyco_hydro_67_cat"/>
</dbReference>
<feature type="active site" description="Proton donor" evidence="2">
    <location>
        <position position="260"/>
    </location>
</feature>
<dbReference type="SUPFAM" id="SSF51445">
    <property type="entry name" value="(Trans)glycosidases"/>
    <property type="match status" value="1"/>
</dbReference>
<dbReference type="GO" id="GO:0033939">
    <property type="term" value="F:xylan alpha-1,2-glucuronosidase activity"/>
    <property type="evidence" value="ECO:0007669"/>
    <property type="project" value="TreeGrafter"/>
</dbReference>
<dbReference type="Pfam" id="PF07488">
    <property type="entry name" value="Glyco_hydro_67M"/>
    <property type="match status" value="1"/>
</dbReference>
<dbReference type="InterPro" id="IPR011395">
    <property type="entry name" value="Glyco_hydro_67_aGlcAse"/>
</dbReference>
<dbReference type="GO" id="GO:0046559">
    <property type="term" value="F:alpha-glucuronidase activity"/>
    <property type="evidence" value="ECO:0007669"/>
    <property type="project" value="InterPro"/>
</dbReference>
<feature type="active site" description="Proton acceptor" evidence="2">
    <location>
        <position position="367"/>
    </location>
</feature>
<proteinExistence type="predicted"/>
<dbReference type="GO" id="GO:0045493">
    <property type="term" value="P:xylan catabolic process"/>
    <property type="evidence" value="ECO:0007669"/>
    <property type="project" value="InterPro"/>
</dbReference>
<dbReference type="PANTHER" id="PTHR39207">
    <property type="entry name" value="ALPHA-GLUCURONIDASE A"/>
    <property type="match status" value="1"/>
</dbReference>
<dbReference type="InterPro" id="IPR017853">
    <property type="entry name" value="GH"/>
</dbReference>
<dbReference type="Proteomes" id="UP000237749">
    <property type="component" value="Unassembled WGS sequence"/>
</dbReference>
<feature type="active site" description="Proton acceptor" evidence="2">
    <location>
        <position position="339"/>
    </location>
</feature>
<dbReference type="GO" id="GO:0005576">
    <property type="term" value="C:extracellular region"/>
    <property type="evidence" value="ECO:0007669"/>
    <property type="project" value="InterPro"/>
</dbReference>
<evidence type="ECO:0000259" key="4">
    <source>
        <dbReference type="Pfam" id="PF07488"/>
    </source>
</evidence>
<dbReference type="Gene3D" id="3.30.379.10">
    <property type="entry name" value="Chitobiase/beta-hexosaminidase domain 2-like"/>
    <property type="match status" value="1"/>
</dbReference>
<comment type="caution">
    <text evidence="5">The sequence shown here is derived from an EMBL/GenBank/DDBJ whole genome shotgun (WGS) entry which is preliminary data.</text>
</comment>
<dbReference type="AlphaFoldDB" id="A0A2S6HSU3"/>
<keyword evidence="6" id="KW-1185">Reference proteome</keyword>
<protein>
    <submittedName>
        <fullName evidence="5">Alpha-glucuronidase</fullName>
    </submittedName>
</protein>
<feature type="domain" description="Glycosyl hydrolase family 67 catalytic" evidence="4">
    <location>
        <begin position="108"/>
        <end position="426"/>
    </location>
</feature>
<evidence type="ECO:0000313" key="5">
    <source>
        <dbReference type="EMBL" id="PPK80829.1"/>
    </source>
</evidence>
<evidence type="ECO:0000259" key="3">
    <source>
        <dbReference type="Pfam" id="PF07477"/>
    </source>
</evidence>
<dbReference type="EMBL" id="PTJA01000005">
    <property type="protein sequence ID" value="PPK80829.1"/>
    <property type="molecule type" value="Genomic_DNA"/>
</dbReference>
<dbReference type="InterPro" id="IPR011099">
    <property type="entry name" value="Glyco_hydro_67_C"/>
</dbReference>
<dbReference type="Gene3D" id="3.90.1330.10">
    <property type="entry name" value="Alpha-glucuronidase, C-terminal domain"/>
    <property type="match status" value="1"/>
</dbReference>
<keyword evidence="1" id="KW-0378">Hydrolase</keyword>
<feature type="domain" description="Glycosyl hydrolase family 67 C-terminal" evidence="3">
    <location>
        <begin position="427"/>
        <end position="649"/>
    </location>
</feature>
<gene>
    <name evidence="5" type="ORF">BXY41_10544</name>
</gene>
<evidence type="ECO:0000256" key="1">
    <source>
        <dbReference type="ARBA" id="ARBA00022801"/>
    </source>
</evidence>
<name>A0A2S6HSU3_9FIRM</name>
<dbReference type="OrthoDB" id="339499at2"/>
<dbReference type="Pfam" id="PF07477">
    <property type="entry name" value="Glyco_hydro_67C"/>
    <property type="match status" value="1"/>
</dbReference>
<sequence>MFEKRDLCWLLKPVSKKQIVTWFMEDRAPSVTARTIEREMPLLFDGISRSQKEDASIVLSLAEEAGLGDEGYSIDKTEAGYEIKGSAQKGLLYGIFGLHRLLVSKKESFPYKSIPDQNYRMINHWDNFDGTIERGYSGNSIFFDHNKFRGDMDLIRQYARLLASVGINAVSINNVNVRKYERFFITGDNLKEIKKIGDIFTAYGIRIFLAIDFAAPISVGKLSTADPLSPEVASWWRHTVEELYSIIPDFGGFVVKADSEHEPGPFTYGRSHGDGANMLAKAIRPFGGIIIWRCFVYDCTQDWRDRSLDRARAAYDLFHELDGSFDENVILQIKNGPIDFQIREPVSPLFGSLKETNQILEFQITQEYTGHQKDICYLVPMWKEVLDFDTRHGASSLVKNAVREYSPNQKLSGICAVGNVGMDRNWTGNKMAQANWYGYGRLAWDNDLTSEEIAQEWLHLSFDLTEDAMKKALSILITSRDTYEDYTCPLAVGFMCKPGIHYGCDIDGYEYDCWGTYHYADRDGVGRDRTAATGTGYTKQYSPLKFQEYEDINTCPDQLLLFFHHVPYTHVLHSGKTVIQHIYDTHFDGVEKVKEYQAKWESIRDVLDEDSYKNVRERLNLQLKNAVQWRDQVNTYFFRKSGIGDEAGRTIYN</sequence>
<organism evidence="5 6">
    <name type="scientific">Lacrimispora xylanisolvens</name>
    <dbReference type="NCBI Taxonomy" id="384636"/>
    <lineage>
        <taxon>Bacteria</taxon>
        <taxon>Bacillati</taxon>
        <taxon>Bacillota</taxon>
        <taxon>Clostridia</taxon>
        <taxon>Lachnospirales</taxon>
        <taxon>Lachnospiraceae</taxon>
        <taxon>Lacrimispora</taxon>
    </lineage>
</organism>
<reference evidence="5 6" key="1">
    <citation type="submission" date="2018-02" db="EMBL/GenBank/DDBJ databases">
        <title>Genomic Encyclopedia of Archaeal and Bacterial Type Strains, Phase II (KMG-II): from individual species to whole genera.</title>
        <authorList>
            <person name="Goeker M."/>
        </authorList>
    </citation>
    <scope>NUCLEOTIDE SEQUENCE [LARGE SCALE GENOMIC DNA]</scope>
    <source>
        <strain evidence="5 6">DSM 3808</strain>
    </source>
</reference>
<dbReference type="PIRSF" id="PIRSF029900">
    <property type="entry name" value="Alpha-glucuronds"/>
    <property type="match status" value="1"/>
</dbReference>
<dbReference type="PANTHER" id="PTHR39207:SF1">
    <property type="entry name" value="ALPHA-GLUCURONIDASE A"/>
    <property type="match status" value="1"/>
</dbReference>
<accession>A0A2S6HSU3</accession>
<dbReference type="SUPFAM" id="SSF55545">
    <property type="entry name" value="beta-N-acetylhexosaminidase-like domain"/>
    <property type="match status" value="1"/>
</dbReference>
<dbReference type="InterPro" id="IPR029018">
    <property type="entry name" value="Hex-like_dom2"/>
</dbReference>